<protein>
    <recommendedName>
        <fullName evidence="6">Pentatricopeptide repeat-containing protein</fullName>
    </recommendedName>
</protein>
<comment type="caution">
    <text evidence="4">The sequence shown here is derived from an EMBL/GenBank/DDBJ whole genome shotgun (WGS) entry which is preliminary data.</text>
</comment>
<dbReference type="EMBL" id="JBBNAE010000005">
    <property type="protein sequence ID" value="KAK9124327.1"/>
    <property type="molecule type" value="Genomic_DNA"/>
</dbReference>
<gene>
    <name evidence="4" type="ORF">Sjap_013929</name>
</gene>
<dbReference type="Proteomes" id="UP001417504">
    <property type="component" value="Unassembled WGS sequence"/>
</dbReference>
<reference evidence="4 5" key="1">
    <citation type="submission" date="2024-01" db="EMBL/GenBank/DDBJ databases">
        <title>Genome assemblies of Stephania.</title>
        <authorList>
            <person name="Yang L."/>
        </authorList>
    </citation>
    <scope>NUCLEOTIDE SEQUENCE [LARGE SCALE GENOMIC DNA]</scope>
    <source>
        <strain evidence="4">QJT</strain>
        <tissue evidence="4">Leaf</tissue>
    </source>
</reference>
<dbReference type="Pfam" id="PF01535">
    <property type="entry name" value="PPR"/>
    <property type="match status" value="3"/>
</dbReference>
<feature type="repeat" description="PPR" evidence="2">
    <location>
        <begin position="293"/>
        <end position="327"/>
    </location>
</feature>
<evidence type="ECO:0000313" key="5">
    <source>
        <dbReference type="Proteomes" id="UP001417504"/>
    </source>
</evidence>
<dbReference type="GO" id="GO:0003729">
    <property type="term" value="F:mRNA binding"/>
    <property type="evidence" value="ECO:0007669"/>
    <property type="project" value="TreeGrafter"/>
</dbReference>
<dbReference type="PROSITE" id="PS51375">
    <property type="entry name" value="PPR"/>
    <property type="match status" value="2"/>
</dbReference>
<proteinExistence type="predicted"/>
<dbReference type="AlphaFoldDB" id="A0AAP0NY60"/>
<organism evidence="4 5">
    <name type="scientific">Stephania japonica</name>
    <dbReference type="NCBI Taxonomy" id="461633"/>
    <lineage>
        <taxon>Eukaryota</taxon>
        <taxon>Viridiplantae</taxon>
        <taxon>Streptophyta</taxon>
        <taxon>Embryophyta</taxon>
        <taxon>Tracheophyta</taxon>
        <taxon>Spermatophyta</taxon>
        <taxon>Magnoliopsida</taxon>
        <taxon>Ranunculales</taxon>
        <taxon>Menispermaceae</taxon>
        <taxon>Menispermoideae</taxon>
        <taxon>Cissampelideae</taxon>
        <taxon>Stephania</taxon>
    </lineage>
</organism>
<dbReference type="InterPro" id="IPR011990">
    <property type="entry name" value="TPR-like_helical_dom_sf"/>
</dbReference>
<evidence type="ECO:0000256" key="2">
    <source>
        <dbReference type="PROSITE-ProRule" id="PRU00708"/>
    </source>
</evidence>
<evidence type="ECO:0000313" key="4">
    <source>
        <dbReference type="EMBL" id="KAK9124327.1"/>
    </source>
</evidence>
<dbReference type="Pfam" id="PF13041">
    <property type="entry name" value="PPR_2"/>
    <property type="match status" value="1"/>
</dbReference>
<feature type="compositionally biased region" description="Basic residues" evidence="3">
    <location>
        <begin position="69"/>
        <end position="87"/>
    </location>
</feature>
<dbReference type="InterPro" id="IPR051240">
    <property type="entry name" value="Mito_RNA-Proc/Resp"/>
</dbReference>
<name>A0AAP0NY60_9MAGN</name>
<sequence length="414" mass="48214">MIPITRNRLQILLSRQNPLNRLHFRYPVHSNPITNNGNGTLKSFNFSHTPHHSKTSHSPFNSTHQSVSPRHRNPPRYRHYRKPKNPKKNPLNIAQFECCVAQLPPRFTSEDLYRVLALEEDPYVCLELFNYASHQPRFRHCVLTYHIIVKRLGSAKLFDEMDRVVDQVIAVRVIGSEALFNTIIYFYTEDRKLSKAVNVYKHMRRSMDSGSRPSVKTYNLLFTSFLSRRSNTYINHMYMETIRCLFRQMVDDGIEPDIFSLNSMIKGYVLSLHVNDALRIFHQMGVVYKCPPNAHSYDYLIHGLCCQGRTKNAKELYVEMKSKGFVPSAKAYNSLANSLAIGGEVEEAVRILWEMYERRRLTDFITYKTVLDEMCRQGNAGEAKRLLNELQEKDLIDGITHRKLLHIVEDESVD</sequence>
<dbReference type="PANTHER" id="PTHR47933">
    <property type="entry name" value="PENTATRICOPEPTIDE REPEAT-CONTAINING PROTEIN 1, MITOCHONDRIAL"/>
    <property type="match status" value="1"/>
</dbReference>
<dbReference type="NCBIfam" id="TIGR00756">
    <property type="entry name" value="PPR"/>
    <property type="match status" value="3"/>
</dbReference>
<dbReference type="PANTHER" id="PTHR47933:SF23">
    <property type="entry name" value="OS02G0468500 PROTEIN"/>
    <property type="match status" value="1"/>
</dbReference>
<dbReference type="InterPro" id="IPR002885">
    <property type="entry name" value="PPR_rpt"/>
</dbReference>
<keyword evidence="1" id="KW-0677">Repeat</keyword>
<feature type="compositionally biased region" description="Polar residues" evidence="3">
    <location>
        <begin position="37"/>
        <end position="46"/>
    </location>
</feature>
<evidence type="ECO:0008006" key="6">
    <source>
        <dbReference type="Google" id="ProtNLM"/>
    </source>
</evidence>
<accession>A0AAP0NY60</accession>
<dbReference type="Gene3D" id="1.25.40.10">
    <property type="entry name" value="Tetratricopeptide repeat domain"/>
    <property type="match status" value="3"/>
</dbReference>
<evidence type="ECO:0000256" key="3">
    <source>
        <dbReference type="SAM" id="MobiDB-lite"/>
    </source>
</evidence>
<keyword evidence="5" id="KW-1185">Reference proteome</keyword>
<evidence type="ECO:0000256" key="1">
    <source>
        <dbReference type="ARBA" id="ARBA00022737"/>
    </source>
</evidence>
<feature type="repeat" description="PPR" evidence="2">
    <location>
        <begin position="363"/>
        <end position="397"/>
    </location>
</feature>
<feature type="region of interest" description="Disordered" evidence="3">
    <location>
        <begin position="37"/>
        <end position="89"/>
    </location>
</feature>